<feature type="domain" description="VanZ-like" evidence="2">
    <location>
        <begin position="17"/>
        <end position="127"/>
    </location>
</feature>
<evidence type="ECO:0000256" key="1">
    <source>
        <dbReference type="SAM" id="Phobius"/>
    </source>
</evidence>
<organism evidence="3 4">
    <name type="scientific">Candidatus Beckwithbacteria bacterium CG23_combo_of_CG06-09_8_20_14_all_34_8</name>
    <dbReference type="NCBI Taxonomy" id="1974497"/>
    <lineage>
        <taxon>Bacteria</taxon>
        <taxon>Candidatus Beckwithiibacteriota</taxon>
    </lineage>
</organism>
<dbReference type="Proteomes" id="UP000229459">
    <property type="component" value="Unassembled WGS sequence"/>
</dbReference>
<name>A0A2H0B7A6_9BACT</name>
<keyword evidence="1" id="KW-0812">Transmembrane</keyword>
<evidence type="ECO:0000313" key="3">
    <source>
        <dbReference type="EMBL" id="PIP52940.1"/>
    </source>
</evidence>
<gene>
    <name evidence="3" type="ORF">COX08_03785</name>
</gene>
<keyword evidence="1" id="KW-0472">Membrane</keyword>
<dbReference type="InterPro" id="IPR006976">
    <property type="entry name" value="VanZ-like"/>
</dbReference>
<dbReference type="AlphaFoldDB" id="A0A2H0B7A6"/>
<sequence>MEKTNKNIKLLKLWTPVVIWMILIFLMSNRTSLKASYFDPLDFVIKKTAHVTEYAILLILLFRAFYQSWRKKFDINKLENYAIIITQIYAISDEWHQSHIAGRTATIRDMFIDFVGVMIGVIIIKLIKEHKKLVTVKKLIYGSN</sequence>
<evidence type="ECO:0000259" key="2">
    <source>
        <dbReference type="Pfam" id="PF04892"/>
    </source>
</evidence>
<feature type="transmembrane region" description="Helical" evidence="1">
    <location>
        <begin position="110"/>
        <end position="127"/>
    </location>
</feature>
<evidence type="ECO:0000313" key="4">
    <source>
        <dbReference type="Proteomes" id="UP000229459"/>
    </source>
</evidence>
<dbReference type="EMBL" id="PCSR01000089">
    <property type="protein sequence ID" value="PIP52940.1"/>
    <property type="molecule type" value="Genomic_DNA"/>
</dbReference>
<keyword evidence="1" id="KW-1133">Transmembrane helix</keyword>
<protein>
    <submittedName>
        <fullName evidence="3">Teicoplanin resistance protein VanZ</fullName>
    </submittedName>
</protein>
<accession>A0A2H0B7A6</accession>
<reference evidence="3 4" key="1">
    <citation type="submission" date="2017-09" db="EMBL/GenBank/DDBJ databases">
        <title>Depth-based differentiation of microbial function through sediment-hosted aquifers and enrichment of novel symbionts in the deep terrestrial subsurface.</title>
        <authorList>
            <person name="Probst A.J."/>
            <person name="Ladd B."/>
            <person name="Jarett J.K."/>
            <person name="Geller-Mcgrath D.E."/>
            <person name="Sieber C.M."/>
            <person name="Emerson J.B."/>
            <person name="Anantharaman K."/>
            <person name="Thomas B.C."/>
            <person name="Malmstrom R."/>
            <person name="Stieglmeier M."/>
            <person name="Klingl A."/>
            <person name="Woyke T."/>
            <person name="Ryan C.M."/>
            <person name="Banfield J.F."/>
        </authorList>
    </citation>
    <scope>NUCLEOTIDE SEQUENCE [LARGE SCALE GENOMIC DNA]</scope>
    <source>
        <strain evidence="3">CG23_combo_of_CG06-09_8_20_14_all_34_8</strain>
    </source>
</reference>
<dbReference type="NCBIfam" id="NF037970">
    <property type="entry name" value="vanZ_1"/>
    <property type="match status" value="1"/>
</dbReference>
<feature type="transmembrane region" description="Helical" evidence="1">
    <location>
        <begin position="12"/>
        <end position="28"/>
    </location>
</feature>
<comment type="caution">
    <text evidence="3">The sequence shown here is derived from an EMBL/GenBank/DDBJ whole genome shotgun (WGS) entry which is preliminary data.</text>
</comment>
<proteinExistence type="predicted"/>
<feature type="transmembrane region" description="Helical" evidence="1">
    <location>
        <begin position="48"/>
        <end position="66"/>
    </location>
</feature>
<dbReference type="Pfam" id="PF04892">
    <property type="entry name" value="VanZ"/>
    <property type="match status" value="1"/>
</dbReference>